<dbReference type="FunFam" id="3.90.1150.10:FF:000008">
    <property type="entry name" value="Cystathionine gamma-synthase"/>
    <property type="match status" value="1"/>
</dbReference>
<evidence type="ECO:0000256" key="9">
    <source>
        <dbReference type="RuleBase" id="RU362118"/>
    </source>
</evidence>
<dbReference type="GO" id="GO:0003962">
    <property type="term" value="F:cystathionine gamma-synthase activity"/>
    <property type="evidence" value="ECO:0007669"/>
    <property type="project" value="UniProtKB-EC"/>
</dbReference>
<keyword evidence="3 8" id="KW-0663">Pyridoxal phosphate</keyword>
<organism evidence="10 11">
    <name type="scientific">Blastococcus colisei</name>
    <dbReference type="NCBI Taxonomy" id="1564162"/>
    <lineage>
        <taxon>Bacteria</taxon>
        <taxon>Bacillati</taxon>
        <taxon>Actinomycetota</taxon>
        <taxon>Actinomycetes</taxon>
        <taxon>Geodermatophilales</taxon>
        <taxon>Geodermatophilaceae</taxon>
        <taxon>Blastococcus</taxon>
    </lineage>
</organism>
<dbReference type="GO" id="GO:0019343">
    <property type="term" value="P:cysteine biosynthetic process via cystathionine"/>
    <property type="evidence" value="ECO:0007669"/>
    <property type="project" value="TreeGrafter"/>
</dbReference>
<evidence type="ECO:0000256" key="1">
    <source>
        <dbReference type="ARBA" id="ARBA00001933"/>
    </source>
</evidence>
<feature type="modified residue" description="N6-(pyridoxal phosphate)lysine" evidence="8">
    <location>
        <position position="198"/>
    </location>
</feature>
<dbReference type="PROSITE" id="PS00868">
    <property type="entry name" value="CYS_MET_METAB_PP"/>
    <property type="match status" value="1"/>
</dbReference>
<comment type="similarity">
    <text evidence="2 9">Belongs to the trans-sulfuration enzymes family.</text>
</comment>
<dbReference type="NCBIfam" id="NF005871">
    <property type="entry name" value="PRK07811.1"/>
    <property type="match status" value="1"/>
</dbReference>
<dbReference type="GO" id="GO:0005737">
    <property type="term" value="C:cytoplasm"/>
    <property type="evidence" value="ECO:0007669"/>
    <property type="project" value="TreeGrafter"/>
</dbReference>
<dbReference type="Pfam" id="PF01053">
    <property type="entry name" value="Cys_Met_Meta_PP"/>
    <property type="match status" value="1"/>
</dbReference>
<evidence type="ECO:0000256" key="3">
    <source>
        <dbReference type="ARBA" id="ARBA00022898"/>
    </source>
</evidence>
<dbReference type="GO" id="GO:0030170">
    <property type="term" value="F:pyridoxal phosphate binding"/>
    <property type="evidence" value="ECO:0007669"/>
    <property type="project" value="InterPro"/>
</dbReference>
<evidence type="ECO:0000256" key="4">
    <source>
        <dbReference type="ARBA" id="ARBA00051441"/>
    </source>
</evidence>
<dbReference type="Proteomes" id="UP000319865">
    <property type="component" value="Unassembled WGS sequence"/>
</dbReference>
<dbReference type="FunFam" id="3.40.640.10:FF:000009">
    <property type="entry name" value="Cystathionine gamma-synthase homolog"/>
    <property type="match status" value="1"/>
</dbReference>
<evidence type="ECO:0000256" key="8">
    <source>
        <dbReference type="PIRSR" id="PIRSR001434-2"/>
    </source>
</evidence>
<dbReference type="InterPro" id="IPR015421">
    <property type="entry name" value="PyrdxlP-dep_Trfase_major"/>
</dbReference>
<dbReference type="CDD" id="cd00614">
    <property type="entry name" value="CGS_like"/>
    <property type="match status" value="1"/>
</dbReference>
<dbReference type="InterPro" id="IPR054542">
    <property type="entry name" value="Cys_met_metab_PP"/>
</dbReference>
<evidence type="ECO:0000313" key="11">
    <source>
        <dbReference type="Proteomes" id="UP000319865"/>
    </source>
</evidence>
<keyword evidence="10" id="KW-0456">Lyase</keyword>
<dbReference type="InterPro" id="IPR000277">
    <property type="entry name" value="Cys/Met-Metab_PyrdxlP-dep_enz"/>
</dbReference>
<dbReference type="PANTHER" id="PTHR11808:SF15">
    <property type="entry name" value="CYSTATHIONINE GAMMA-LYASE"/>
    <property type="match status" value="1"/>
</dbReference>
<dbReference type="RefSeq" id="WP_142024344.1">
    <property type="nucleotide sequence ID" value="NZ_VFQE01000001.1"/>
</dbReference>
<evidence type="ECO:0000256" key="5">
    <source>
        <dbReference type="ARBA" id="ARBA00066530"/>
    </source>
</evidence>
<dbReference type="GO" id="GO:0004123">
    <property type="term" value="F:cystathionine gamma-lyase activity"/>
    <property type="evidence" value="ECO:0007669"/>
    <property type="project" value="TreeGrafter"/>
</dbReference>
<protein>
    <recommendedName>
        <fullName evidence="6">Cystathionine gamma-synthase</fullName>
        <ecNumber evidence="5">2.5.1.48</ecNumber>
    </recommendedName>
    <alternativeName>
        <fullName evidence="7">O-succinylhomoserine (thiol)-lyase</fullName>
    </alternativeName>
</protein>
<dbReference type="SUPFAM" id="SSF53383">
    <property type="entry name" value="PLP-dependent transferases"/>
    <property type="match status" value="1"/>
</dbReference>
<dbReference type="Gene3D" id="3.90.1150.10">
    <property type="entry name" value="Aspartate Aminotransferase, domain 1"/>
    <property type="match status" value="1"/>
</dbReference>
<dbReference type="InterPro" id="IPR015422">
    <property type="entry name" value="PyrdxlP-dep_Trfase_small"/>
</dbReference>
<dbReference type="OrthoDB" id="9780685at2"/>
<evidence type="ECO:0000256" key="2">
    <source>
        <dbReference type="ARBA" id="ARBA00009077"/>
    </source>
</evidence>
<comment type="catalytic activity">
    <reaction evidence="4">
        <text>O-succinyl-L-homoserine + L-cysteine = L,L-cystathionine + succinate + H(+)</text>
        <dbReference type="Rhea" id="RHEA:20397"/>
        <dbReference type="ChEBI" id="CHEBI:15378"/>
        <dbReference type="ChEBI" id="CHEBI:30031"/>
        <dbReference type="ChEBI" id="CHEBI:35235"/>
        <dbReference type="ChEBI" id="CHEBI:57661"/>
        <dbReference type="ChEBI" id="CHEBI:58161"/>
        <dbReference type="EC" id="2.5.1.48"/>
    </reaction>
</comment>
<evidence type="ECO:0000313" key="10">
    <source>
        <dbReference type="EMBL" id="TQN41627.1"/>
    </source>
</evidence>
<comment type="cofactor">
    <cofactor evidence="1 9">
        <name>pyridoxal 5'-phosphate</name>
        <dbReference type="ChEBI" id="CHEBI:597326"/>
    </cofactor>
</comment>
<evidence type="ECO:0000256" key="6">
    <source>
        <dbReference type="ARBA" id="ARBA00068008"/>
    </source>
</evidence>
<dbReference type="EMBL" id="VFQE01000001">
    <property type="protein sequence ID" value="TQN41627.1"/>
    <property type="molecule type" value="Genomic_DNA"/>
</dbReference>
<comment type="caution">
    <text evidence="10">The sequence shown here is derived from an EMBL/GenBank/DDBJ whole genome shotgun (WGS) entry which is preliminary data.</text>
</comment>
<dbReference type="Gene3D" id="3.40.640.10">
    <property type="entry name" value="Type I PLP-dependent aspartate aminotransferase-like (Major domain)"/>
    <property type="match status" value="1"/>
</dbReference>
<dbReference type="InterPro" id="IPR015424">
    <property type="entry name" value="PyrdxlP-dep_Trfase"/>
</dbReference>
<dbReference type="PIRSF" id="PIRSF001434">
    <property type="entry name" value="CGS"/>
    <property type="match status" value="1"/>
</dbReference>
<proteinExistence type="inferred from homology"/>
<gene>
    <name evidence="10" type="ORF">FHU33_1000</name>
</gene>
<keyword evidence="11" id="KW-1185">Reference proteome</keyword>
<evidence type="ECO:0000256" key="7">
    <source>
        <dbReference type="ARBA" id="ARBA00083849"/>
    </source>
</evidence>
<dbReference type="EC" id="2.5.1.48" evidence="5"/>
<dbReference type="AlphaFoldDB" id="A0A543PC18"/>
<accession>A0A543PC18</accession>
<dbReference type="PANTHER" id="PTHR11808">
    <property type="entry name" value="TRANS-SULFURATION ENZYME FAMILY MEMBER"/>
    <property type="match status" value="1"/>
</dbReference>
<name>A0A543PC18_9ACTN</name>
<reference evidence="10 11" key="1">
    <citation type="submission" date="2019-06" db="EMBL/GenBank/DDBJ databases">
        <title>Sequencing the genomes of 1000 actinobacteria strains.</title>
        <authorList>
            <person name="Klenk H.-P."/>
        </authorList>
    </citation>
    <scope>NUCLEOTIDE SEQUENCE [LARGE SCALE GENOMIC DNA]</scope>
    <source>
        <strain evidence="10 11">DSM 46837</strain>
    </source>
</reference>
<sequence length="378" mass="39988">MSGFNTRAIHAGQEPDPATGAVIVPVHLTTTYKQDGVGGLRGGYEYSRSANPTRTALQEAIAALEQGTSGMAFASGLAAEDTVLRTVCEPGSHIVLGGDAYGGTFRLISRVASRWGVEHTPADLNDLDALRSVMRPTTRVIWCETPTNPLLNIADIARLAEFAHEHGALLVVDNTFASPYLQQPLTLGADVVVHSTTKYLGGHSDVVGGALVTSDAELGEQLAYHQNAMGAVAGPFDAWLVLRGIKTLGVRMDRHQANAARIAEFLLGHPDVASVLYPGLPDHPGHDIAAKQMSGFGGMLSFRLRGGEEQALKVCERAQLFTLAESLGGVESLIEHPGRMTHASAAGSPLEVPADLVRLSVGIEDVDDLLADLDQALR</sequence>
<dbReference type="GO" id="GO:0019346">
    <property type="term" value="P:transsulfuration"/>
    <property type="evidence" value="ECO:0007669"/>
    <property type="project" value="InterPro"/>
</dbReference>